<dbReference type="EMBL" id="CP098809">
    <property type="protein sequence ID" value="USJ27723.1"/>
    <property type="molecule type" value="Genomic_DNA"/>
</dbReference>
<reference evidence="1" key="1">
    <citation type="submission" date="2022-06" db="EMBL/GenBank/DDBJ databases">
        <title>Physiological and biochemical characterization and genomic elucidation of a strain of the genus Ensifer adhaerens M8 that combines arsenic oxidation and chromium reduction.</title>
        <authorList>
            <person name="Li X."/>
            <person name="Yu c."/>
        </authorList>
    </citation>
    <scope>NUCLEOTIDE SEQUENCE</scope>
    <source>
        <strain evidence="1">M8</strain>
        <plasmid evidence="1">pB</plasmid>
    </source>
</reference>
<accession>A0A9Q8YFF8</accession>
<gene>
    <name evidence="1" type="ORF">NE863_27850</name>
</gene>
<geneLocation type="plasmid" evidence="1 2">
    <name>pB</name>
</geneLocation>
<dbReference type="RefSeq" id="WP_252161258.1">
    <property type="nucleotide sequence ID" value="NZ_CP098809.1"/>
</dbReference>
<dbReference type="AlphaFoldDB" id="A0A9Q8YFF8"/>
<dbReference type="Proteomes" id="UP001055460">
    <property type="component" value="Plasmid pB"/>
</dbReference>
<sequence>MPRLFPSVRSGSLYLSGHYQHGVIAGAVPYWLLNGYFHDVAKVVVQNDLTLKIIDSGESFFPFPPLLKKAFQHGVSLMFVMLADLPARLSSDASFDSVDEDGLLCVFR</sequence>
<organism evidence="1 2">
    <name type="scientific">Ensifer adhaerens</name>
    <name type="common">Sinorhizobium morelense</name>
    <dbReference type="NCBI Taxonomy" id="106592"/>
    <lineage>
        <taxon>Bacteria</taxon>
        <taxon>Pseudomonadati</taxon>
        <taxon>Pseudomonadota</taxon>
        <taxon>Alphaproteobacteria</taxon>
        <taxon>Hyphomicrobiales</taxon>
        <taxon>Rhizobiaceae</taxon>
        <taxon>Sinorhizobium/Ensifer group</taxon>
        <taxon>Ensifer</taxon>
    </lineage>
</organism>
<evidence type="ECO:0000313" key="1">
    <source>
        <dbReference type="EMBL" id="USJ27723.1"/>
    </source>
</evidence>
<evidence type="ECO:0000313" key="2">
    <source>
        <dbReference type="Proteomes" id="UP001055460"/>
    </source>
</evidence>
<protein>
    <submittedName>
        <fullName evidence="1">Uncharacterized protein</fullName>
    </submittedName>
</protein>
<name>A0A9Q8YFF8_ENSAD</name>
<proteinExistence type="predicted"/>
<keyword evidence="1" id="KW-0614">Plasmid</keyword>